<keyword evidence="3" id="KW-1003">Cell membrane</keyword>
<feature type="transmembrane region" description="Helical" evidence="7">
    <location>
        <begin position="228"/>
        <end position="249"/>
    </location>
</feature>
<dbReference type="GO" id="GO:0055085">
    <property type="term" value="P:transmembrane transport"/>
    <property type="evidence" value="ECO:0007669"/>
    <property type="project" value="InterPro"/>
</dbReference>
<evidence type="ECO:0000313" key="10">
    <source>
        <dbReference type="Proteomes" id="UP000324517"/>
    </source>
</evidence>
<dbReference type="PANTHER" id="PTHR30465">
    <property type="entry name" value="INNER MEMBRANE ABC TRANSPORTER"/>
    <property type="match status" value="1"/>
</dbReference>
<evidence type="ECO:0000256" key="7">
    <source>
        <dbReference type="RuleBase" id="RU363032"/>
    </source>
</evidence>
<comment type="subcellular location">
    <subcellularLocation>
        <location evidence="1 7">Cell membrane</location>
        <topology evidence="1 7">Multi-pass membrane protein</topology>
    </subcellularLocation>
</comment>
<dbReference type="PANTHER" id="PTHR30465:SF0">
    <property type="entry name" value="OLIGOPEPTIDE TRANSPORT SYSTEM PERMEASE PROTEIN APPB"/>
    <property type="match status" value="1"/>
</dbReference>
<proteinExistence type="inferred from homology"/>
<protein>
    <submittedName>
        <fullName evidence="9">ABC transporter permease</fullName>
    </submittedName>
</protein>
<feature type="transmembrane region" description="Helical" evidence="7">
    <location>
        <begin position="91"/>
        <end position="112"/>
    </location>
</feature>
<dbReference type="Gene3D" id="1.10.3720.10">
    <property type="entry name" value="MetI-like"/>
    <property type="match status" value="1"/>
</dbReference>
<comment type="caution">
    <text evidence="9">The sequence shown here is derived from an EMBL/GenBank/DDBJ whole genome shotgun (WGS) entry which is preliminary data.</text>
</comment>
<dbReference type="EMBL" id="VTET01000009">
    <property type="protein sequence ID" value="TYS69322.1"/>
    <property type="molecule type" value="Genomic_DNA"/>
</dbReference>
<dbReference type="RefSeq" id="WP_148980179.1">
    <property type="nucleotide sequence ID" value="NZ_JBNILI010000008.1"/>
</dbReference>
<feature type="transmembrane region" description="Helical" evidence="7">
    <location>
        <begin position="167"/>
        <end position="186"/>
    </location>
</feature>
<comment type="similarity">
    <text evidence="7">Belongs to the binding-protein-dependent transport system permease family.</text>
</comment>
<evidence type="ECO:0000256" key="1">
    <source>
        <dbReference type="ARBA" id="ARBA00004651"/>
    </source>
</evidence>
<evidence type="ECO:0000313" key="9">
    <source>
        <dbReference type="EMBL" id="TYS69322.1"/>
    </source>
</evidence>
<gene>
    <name evidence="9" type="ORF">FZC75_17355</name>
</gene>
<accession>A0A5D4T4B1</accession>
<feature type="transmembrane region" description="Helical" evidence="7">
    <location>
        <begin position="279"/>
        <end position="299"/>
    </location>
</feature>
<sequence length="312" mass="35273">MELKKESLKLSVSVILALIFTILLIFFPRGGYYGEIPMNLEDGAFQGFQLSLFFEVYKSNIVQFFQHIWEHQSLGGTMFSQTSVEKELIRYYPKSLLIIMIGFVVSIIFGVLKGIFDYRNTYTKKNLLGNGTTWLFQSIPDFFVVIIAFYLAFYYLPMGMIFSNKNWYSFAAPALLVSIYPTMYVARMTCVSLLNQDGQDYIRTAFAKGFKARQVINRHIMRNSALDLIAHLPTIMMVVISNMLMVEYLTGYAGAGNRMFVALGGRQNTVGFGTSDIEAGLVFGFALCFIATVLVVHIVKMIMLTKLSQKGA</sequence>
<evidence type="ECO:0000259" key="8">
    <source>
        <dbReference type="PROSITE" id="PS50928"/>
    </source>
</evidence>
<feature type="transmembrane region" description="Helical" evidence="7">
    <location>
        <begin position="133"/>
        <end position="155"/>
    </location>
</feature>
<dbReference type="OrthoDB" id="2551456at2"/>
<evidence type="ECO:0000256" key="2">
    <source>
        <dbReference type="ARBA" id="ARBA00022448"/>
    </source>
</evidence>
<name>A0A5D4T4B1_9BACI</name>
<evidence type="ECO:0000256" key="6">
    <source>
        <dbReference type="ARBA" id="ARBA00023136"/>
    </source>
</evidence>
<dbReference type="CDD" id="cd06261">
    <property type="entry name" value="TM_PBP2"/>
    <property type="match status" value="1"/>
</dbReference>
<organism evidence="9 10">
    <name type="scientific">Sutcliffiella horikoshii</name>
    <dbReference type="NCBI Taxonomy" id="79883"/>
    <lineage>
        <taxon>Bacteria</taxon>
        <taxon>Bacillati</taxon>
        <taxon>Bacillota</taxon>
        <taxon>Bacilli</taxon>
        <taxon>Bacillales</taxon>
        <taxon>Bacillaceae</taxon>
        <taxon>Sutcliffiella</taxon>
    </lineage>
</organism>
<dbReference type="InterPro" id="IPR035906">
    <property type="entry name" value="MetI-like_sf"/>
</dbReference>
<keyword evidence="2 7" id="KW-0813">Transport</keyword>
<dbReference type="SUPFAM" id="SSF161098">
    <property type="entry name" value="MetI-like"/>
    <property type="match status" value="1"/>
</dbReference>
<dbReference type="Proteomes" id="UP000324517">
    <property type="component" value="Unassembled WGS sequence"/>
</dbReference>
<evidence type="ECO:0000256" key="5">
    <source>
        <dbReference type="ARBA" id="ARBA00022989"/>
    </source>
</evidence>
<dbReference type="GO" id="GO:0005886">
    <property type="term" value="C:plasma membrane"/>
    <property type="evidence" value="ECO:0007669"/>
    <property type="project" value="UniProtKB-SubCell"/>
</dbReference>
<keyword evidence="5 7" id="KW-1133">Transmembrane helix</keyword>
<dbReference type="AlphaFoldDB" id="A0A5D4T4B1"/>
<feature type="domain" description="ABC transmembrane type-1" evidence="8">
    <location>
        <begin position="92"/>
        <end position="300"/>
    </location>
</feature>
<dbReference type="InterPro" id="IPR000515">
    <property type="entry name" value="MetI-like"/>
</dbReference>
<dbReference type="Pfam" id="PF00528">
    <property type="entry name" value="BPD_transp_1"/>
    <property type="match status" value="1"/>
</dbReference>
<reference evidence="9 10" key="1">
    <citation type="submission" date="2019-08" db="EMBL/GenBank/DDBJ databases">
        <title>Bacillus genomes from the desert of Cuatro Cienegas, Coahuila.</title>
        <authorList>
            <person name="Olmedo-Alvarez G."/>
        </authorList>
    </citation>
    <scope>NUCLEOTIDE SEQUENCE [LARGE SCALE GENOMIC DNA]</scope>
    <source>
        <strain evidence="9 10">CH98b_3T</strain>
    </source>
</reference>
<dbReference type="PROSITE" id="PS50928">
    <property type="entry name" value="ABC_TM1"/>
    <property type="match status" value="1"/>
</dbReference>
<feature type="transmembrane region" description="Helical" evidence="7">
    <location>
        <begin position="7"/>
        <end position="27"/>
    </location>
</feature>
<keyword evidence="6 7" id="KW-0472">Membrane</keyword>
<evidence type="ECO:0000256" key="3">
    <source>
        <dbReference type="ARBA" id="ARBA00022475"/>
    </source>
</evidence>
<evidence type="ECO:0000256" key="4">
    <source>
        <dbReference type="ARBA" id="ARBA00022692"/>
    </source>
</evidence>
<keyword evidence="4 7" id="KW-0812">Transmembrane</keyword>